<dbReference type="Proteomes" id="UP000193834">
    <property type="component" value="Unassembled WGS sequence"/>
</dbReference>
<proteinExistence type="predicted"/>
<dbReference type="AlphaFoldDB" id="A0A1X7IBE0"/>
<sequence>MQRRVSCQERLLRMNDTILGGSAVVVLNGDGLRCLLLRCITICLIACENIAQPFKLCCLSFGLNSLYHEIKPHDEEIIAREKFLSIALL</sequence>
<accession>A0A1X7IBE0</accession>
<protein>
    <submittedName>
        <fullName evidence="1">Uncharacterized protein</fullName>
    </submittedName>
</protein>
<evidence type="ECO:0000313" key="1">
    <source>
        <dbReference type="EMBL" id="SMG11404.1"/>
    </source>
</evidence>
<evidence type="ECO:0000313" key="2">
    <source>
        <dbReference type="Proteomes" id="UP000193834"/>
    </source>
</evidence>
<reference evidence="1 2" key="1">
    <citation type="submission" date="2017-04" db="EMBL/GenBank/DDBJ databases">
        <authorList>
            <person name="Afonso C.L."/>
            <person name="Miller P.J."/>
            <person name="Scott M.A."/>
            <person name="Spackman E."/>
            <person name="Goraichik I."/>
            <person name="Dimitrov K.M."/>
            <person name="Suarez D.L."/>
            <person name="Swayne D.E."/>
        </authorList>
    </citation>
    <scope>NUCLEOTIDE SEQUENCE [LARGE SCALE GENOMIC DNA]</scope>
    <source>
        <strain evidence="1 2">11</strain>
    </source>
</reference>
<name>A0A1X7IBE0_9BACL</name>
<dbReference type="EMBL" id="FXAZ01000001">
    <property type="protein sequence ID" value="SMG11404.1"/>
    <property type="molecule type" value="Genomic_DNA"/>
</dbReference>
<keyword evidence="2" id="KW-1185">Reference proteome</keyword>
<gene>
    <name evidence="1" type="ORF">SAMN06295960_0261</name>
</gene>
<organism evidence="1 2">
    <name type="scientific">Paenibacillus aquistagni</name>
    <dbReference type="NCBI Taxonomy" id="1852522"/>
    <lineage>
        <taxon>Bacteria</taxon>
        <taxon>Bacillati</taxon>
        <taxon>Bacillota</taxon>
        <taxon>Bacilli</taxon>
        <taxon>Bacillales</taxon>
        <taxon>Paenibacillaceae</taxon>
        <taxon>Paenibacillus</taxon>
    </lineage>
</organism>